<dbReference type="AlphaFoldDB" id="A0A834INI2"/>
<evidence type="ECO:0000256" key="2">
    <source>
        <dbReference type="ARBA" id="ARBA00030244"/>
    </source>
</evidence>
<dbReference type="Pfam" id="PF07572">
    <property type="entry name" value="BCNT"/>
    <property type="match status" value="1"/>
</dbReference>
<evidence type="ECO:0000313" key="5">
    <source>
        <dbReference type="EMBL" id="KAF7281065.1"/>
    </source>
</evidence>
<gene>
    <name evidence="5" type="ORF">GWI33_005202</name>
</gene>
<comment type="caution">
    <text evidence="5">The sequence shown here is derived from an EMBL/GenBank/DDBJ whole genome shotgun (WGS) entry which is preliminary data.</text>
</comment>
<organism evidence="5 6">
    <name type="scientific">Rhynchophorus ferrugineus</name>
    <name type="common">Red palm weevil</name>
    <name type="synonym">Curculio ferrugineus</name>
    <dbReference type="NCBI Taxonomy" id="354439"/>
    <lineage>
        <taxon>Eukaryota</taxon>
        <taxon>Metazoa</taxon>
        <taxon>Ecdysozoa</taxon>
        <taxon>Arthropoda</taxon>
        <taxon>Hexapoda</taxon>
        <taxon>Insecta</taxon>
        <taxon>Pterygota</taxon>
        <taxon>Neoptera</taxon>
        <taxon>Endopterygota</taxon>
        <taxon>Coleoptera</taxon>
        <taxon>Polyphaga</taxon>
        <taxon>Cucujiformia</taxon>
        <taxon>Curculionidae</taxon>
        <taxon>Dryophthorinae</taxon>
        <taxon>Rhynchophorus</taxon>
    </lineage>
</organism>
<dbReference type="PANTHER" id="PTHR48407:SF1">
    <property type="entry name" value="CRANIOFACIAL DEVELOPMENT PROTEIN 1"/>
    <property type="match status" value="1"/>
</dbReference>
<feature type="region of interest" description="Disordered" evidence="3">
    <location>
        <begin position="105"/>
        <end position="136"/>
    </location>
</feature>
<reference evidence="5" key="1">
    <citation type="submission" date="2020-08" db="EMBL/GenBank/DDBJ databases">
        <title>Genome sequencing and assembly of the red palm weevil Rhynchophorus ferrugineus.</title>
        <authorList>
            <person name="Dias G.B."/>
            <person name="Bergman C.M."/>
            <person name="Manee M."/>
        </authorList>
    </citation>
    <scope>NUCLEOTIDE SEQUENCE</scope>
    <source>
        <strain evidence="5">AA-2017</strain>
        <tissue evidence="5">Whole larva</tissue>
    </source>
</reference>
<evidence type="ECO:0000256" key="1">
    <source>
        <dbReference type="ARBA" id="ARBA00019033"/>
    </source>
</evidence>
<feature type="compositionally biased region" description="Acidic residues" evidence="3">
    <location>
        <begin position="27"/>
        <end position="44"/>
    </location>
</feature>
<feature type="region of interest" description="Disordered" evidence="3">
    <location>
        <begin position="166"/>
        <end position="186"/>
    </location>
</feature>
<dbReference type="GO" id="GO:0000812">
    <property type="term" value="C:Swr1 complex"/>
    <property type="evidence" value="ECO:0007669"/>
    <property type="project" value="TreeGrafter"/>
</dbReference>
<dbReference type="InterPro" id="IPR027124">
    <property type="entry name" value="Swc5/CFDP1/2"/>
</dbReference>
<proteinExistence type="predicted"/>
<sequence length="266" mass="30493">MNIEELPQDSDSSDEDYVPEGKNEVLSEIESDGESEDPLSDCDEESKSSGLKRSKKGKRNKKKIKIEQKYDSVEKQTEKEPCNEEDKKKKADDLWADFMKDTGFQSKINKSTSVPQAKTQNVVKPQPQKQEHSQPAKVKITQIFEFAGEEVKIEKEVDQSSVEARLLSNKSSKSSNAKNSSGLSGISNVLSQLGKKQKISTLEKSKLDWDKFKQEENIEEELQTYNKGKDGYLDRQDFLQRADLRRFEIEKDIRNTERAKRFNTTL</sequence>
<feature type="region of interest" description="Disordered" evidence="3">
    <location>
        <begin position="1"/>
        <end position="92"/>
    </location>
</feature>
<accession>A0A834INI2</accession>
<feature type="compositionally biased region" description="Low complexity" evidence="3">
    <location>
        <begin position="166"/>
        <end position="185"/>
    </location>
</feature>
<dbReference type="Proteomes" id="UP000625711">
    <property type="component" value="Unassembled WGS sequence"/>
</dbReference>
<dbReference type="InterPro" id="IPR011421">
    <property type="entry name" value="BCNT-C"/>
</dbReference>
<dbReference type="PANTHER" id="PTHR48407">
    <property type="entry name" value="CRANIOFACIAL DEVELOPMENT PROTEIN 1"/>
    <property type="match status" value="1"/>
</dbReference>
<feature type="domain" description="BCNT-C" evidence="4">
    <location>
        <begin position="180"/>
        <end position="260"/>
    </location>
</feature>
<feature type="compositionally biased region" description="Basic and acidic residues" evidence="3">
    <location>
        <begin position="65"/>
        <end position="92"/>
    </location>
</feature>
<feature type="compositionally biased region" description="Polar residues" evidence="3">
    <location>
        <begin position="105"/>
        <end position="123"/>
    </location>
</feature>
<dbReference type="EMBL" id="JAACXV010000261">
    <property type="protein sequence ID" value="KAF7281065.1"/>
    <property type="molecule type" value="Genomic_DNA"/>
</dbReference>
<dbReference type="OrthoDB" id="445677at2759"/>
<evidence type="ECO:0000259" key="4">
    <source>
        <dbReference type="PROSITE" id="PS51279"/>
    </source>
</evidence>
<feature type="compositionally biased region" description="Basic residues" evidence="3">
    <location>
        <begin position="50"/>
        <end position="64"/>
    </location>
</feature>
<evidence type="ECO:0000313" key="6">
    <source>
        <dbReference type="Proteomes" id="UP000625711"/>
    </source>
</evidence>
<protein>
    <recommendedName>
        <fullName evidence="1">Craniofacial development protein 1</fullName>
    </recommendedName>
    <alternativeName>
        <fullName evidence="2">Bucentaur</fullName>
    </alternativeName>
</protein>
<keyword evidence="6" id="KW-1185">Reference proteome</keyword>
<dbReference type="PROSITE" id="PS51279">
    <property type="entry name" value="BCNT_C"/>
    <property type="match status" value="1"/>
</dbReference>
<evidence type="ECO:0000256" key="3">
    <source>
        <dbReference type="SAM" id="MobiDB-lite"/>
    </source>
</evidence>
<feature type="compositionally biased region" description="Acidic residues" evidence="3">
    <location>
        <begin position="1"/>
        <end position="18"/>
    </location>
</feature>
<name>A0A834INI2_RHYFE</name>